<evidence type="ECO:0000256" key="3">
    <source>
        <dbReference type="SAM" id="Phobius"/>
    </source>
</evidence>
<reference evidence="4" key="2">
    <citation type="submission" date="2025-08" db="UniProtKB">
        <authorList>
            <consortium name="Ensembl"/>
        </authorList>
    </citation>
    <scope>IDENTIFICATION</scope>
</reference>
<dbReference type="AlphaFoldDB" id="A0A671TZZ0"/>
<dbReference type="GO" id="GO:0047372">
    <property type="term" value="F:monoacylglycerol lipase activity"/>
    <property type="evidence" value="ECO:0007669"/>
    <property type="project" value="TreeGrafter"/>
</dbReference>
<gene>
    <name evidence="4" type="primary">LOC115594218</name>
</gene>
<organism evidence="4 5">
    <name type="scientific">Sparus aurata</name>
    <name type="common">Gilthead sea bream</name>
    <dbReference type="NCBI Taxonomy" id="8175"/>
    <lineage>
        <taxon>Eukaryota</taxon>
        <taxon>Metazoa</taxon>
        <taxon>Chordata</taxon>
        <taxon>Craniata</taxon>
        <taxon>Vertebrata</taxon>
        <taxon>Euteleostomi</taxon>
        <taxon>Actinopterygii</taxon>
        <taxon>Neopterygii</taxon>
        <taxon>Teleostei</taxon>
        <taxon>Neoteleostei</taxon>
        <taxon>Acanthomorphata</taxon>
        <taxon>Eupercaria</taxon>
        <taxon>Spariformes</taxon>
        <taxon>Sparidae</taxon>
        <taxon>Sparus</taxon>
    </lineage>
</organism>
<protein>
    <submittedName>
        <fullName evidence="4">Protein ABHD15-like</fullName>
    </submittedName>
</protein>
<reference evidence="4" key="1">
    <citation type="submission" date="2021-04" db="EMBL/GenBank/DDBJ databases">
        <authorList>
            <consortium name="Wellcome Sanger Institute Data Sharing"/>
        </authorList>
    </citation>
    <scope>NUCLEOTIDE SEQUENCE [LARGE SCALE GENOMIC DNA]</scope>
</reference>
<name>A0A671TZZ0_SPAAU</name>
<evidence type="ECO:0000313" key="4">
    <source>
        <dbReference type="Ensembl" id="ENSSAUP00010006990.1"/>
    </source>
</evidence>
<keyword evidence="3" id="KW-0812">Transmembrane</keyword>
<proteinExistence type="inferred from homology"/>
<dbReference type="OMA" id="WVIICLI"/>
<reference evidence="4" key="3">
    <citation type="submission" date="2025-09" db="UniProtKB">
        <authorList>
            <consortium name="Ensembl"/>
        </authorList>
    </citation>
    <scope>IDENTIFICATION</scope>
</reference>
<feature type="region of interest" description="Disordered" evidence="2">
    <location>
        <begin position="353"/>
        <end position="372"/>
    </location>
</feature>
<feature type="compositionally biased region" description="Basic residues" evidence="2">
    <location>
        <begin position="517"/>
        <end position="529"/>
    </location>
</feature>
<comment type="similarity">
    <text evidence="1">Belongs to the AB hydrolase superfamily. AB hydrolase 4 family.</text>
</comment>
<dbReference type="Proteomes" id="UP000472265">
    <property type="component" value="Chromosome 13"/>
</dbReference>
<dbReference type="Ensembl" id="ENSSAUT00010007507.1">
    <property type="protein sequence ID" value="ENSSAUP00010006990.1"/>
    <property type="gene ID" value="ENSSAUG00010003499.1"/>
</dbReference>
<evidence type="ECO:0000313" key="5">
    <source>
        <dbReference type="Proteomes" id="UP000472265"/>
    </source>
</evidence>
<keyword evidence="3" id="KW-0472">Membrane</keyword>
<evidence type="ECO:0000256" key="2">
    <source>
        <dbReference type="SAM" id="MobiDB-lite"/>
    </source>
</evidence>
<keyword evidence="3" id="KW-1133">Transmembrane helix</keyword>
<keyword evidence="5" id="KW-1185">Reference proteome</keyword>
<sequence length="553" mass="60973">MASFVQDCVFCLIPSLLLLLLCLALRRPMVHRWTRQAVKAAAWTLWVFICLILELPLDVNTRSWTDEAGSPGTDVLSGSGRASDGPRLICKQTALAKYLLRHCGCLAWPRLALWPRGDPHIQTLSSMLCGQHGDSLQFTRDHLLLRDGGIIALDWGVERRRWEGRKEHQSGGKALGCFTTTPPVLLVIPQFWGGMTPHLKLLCHEAVLQGFYVVVFHARGTAGCPLTTARLTEFGDPADLEQAVVYVHSRHPSSALVAVSEGSGSGILLSYLGESGSSSYLKAAAAISPVLLGQLWFETAMPPVYRWGALFHRKMQLSRYESSFRGVLDVDRALSCSSLRAFEETLFCTSAQLQQRAPRPPPSSGSHSPQGLAPSVAWALGERAYPAKDWDGYWERNEPLRDADEVAVPVLCVCSRDDPVLPPASTLPLFLFQSNPYFLLALTDRGGHCGFALERGRTGDEELEEGNWSHIAILEYFRVVADFLKGEERDGSSCGGTSGEHSQAGQRSRSSHAAAPPRRRRATVTRRPRLQTPEQSAVDAEGGNFTWKRSYTR</sequence>
<dbReference type="PANTHER" id="PTHR10794">
    <property type="entry name" value="ABHYDROLASE DOMAIN-CONTAINING PROTEIN"/>
    <property type="match status" value="1"/>
</dbReference>
<dbReference type="GeneTree" id="ENSGT00950000182902"/>
<dbReference type="InParanoid" id="A0A671TZZ0"/>
<dbReference type="RefSeq" id="XP_030293981.1">
    <property type="nucleotide sequence ID" value="XM_030438121.1"/>
</dbReference>
<dbReference type="OrthoDB" id="247542at2759"/>
<evidence type="ECO:0000256" key="1">
    <source>
        <dbReference type="ARBA" id="ARBA00010884"/>
    </source>
</evidence>
<accession>A0A671TZZ0</accession>
<dbReference type="SUPFAM" id="SSF53474">
    <property type="entry name" value="alpha/beta-Hydrolases"/>
    <property type="match status" value="1"/>
</dbReference>
<feature type="compositionally biased region" description="Low complexity" evidence="2">
    <location>
        <begin position="507"/>
        <end position="516"/>
    </location>
</feature>
<feature type="region of interest" description="Disordered" evidence="2">
    <location>
        <begin position="490"/>
        <end position="553"/>
    </location>
</feature>
<dbReference type="InterPro" id="IPR029058">
    <property type="entry name" value="AB_hydrolase_fold"/>
</dbReference>
<dbReference type="PANTHER" id="PTHR10794:SF96">
    <property type="entry name" value="PROTEIN ABHD15-LIKE"/>
    <property type="match status" value="1"/>
</dbReference>
<dbReference type="Gene3D" id="3.40.50.1820">
    <property type="entry name" value="alpha/beta hydrolase"/>
    <property type="match status" value="1"/>
</dbReference>
<dbReference type="GO" id="GO:0034338">
    <property type="term" value="F:short-chain carboxylesterase activity"/>
    <property type="evidence" value="ECO:0007669"/>
    <property type="project" value="TreeGrafter"/>
</dbReference>
<dbReference type="GeneID" id="115594218"/>
<feature type="transmembrane region" description="Helical" evidence="3">
    <location>
        <begin position="40"/>
        <end position="57"/>
    </location>
</feature>
<dbReference type="InterPro" id="IPR050960">
    <property type="entry name" value="AB_hydrolase_4_sf"/>
</dbReference>